<dbReference type="Pfam" id="PF00690">
    <property type="entry name" value="Cation_ATPase_N"/>
    <property type="match status" value="1"/>
</dbReference>
<dbReference type="Pfam" id="PF13246">
    <property type="entry name" value="Cation_ATPase"/>
    <property type="match status" value="1"/>
</dbReference>
<dbReference type="PRINTS" id="PR00120">
    <property type="entry name" value="HATPASE"/>
</dbReference>
<evidence type="ECO:0000259" key="14">
    <source>
        <dbReference type="SMART" id="SM00831"/>
    </source>
</evidence>
<dbReference type="InterPro" id="IPR059000">
    <property type="entry name" value="ATPase_P-type_domA"/>
</dbReference>
<keyword evidence="10 13" id="KW-1133">Transmembrane helix</keyword>
<feature type="transmembrane region" description="Helical" evidence="13">
    <location>
        <begin position="702"/>
        <end position="722"/>
    </location>
</feature>
<evidence type="ECO:0000256" key="1">
    <source>
        <dbReference type="ARBA" id="ARBA00004127"/>
    </source>
</evidence>
<dbReference type="Gene3D" id="3.40.50.1000">
    <property type="entry name" value="HAD superfamily/HAD-like"/>
    <property type="match status" value="1"/>
</dbReference>
<dbReference type="InterPro" id="IPR036412">
    <property type="entry name" value="HAD-like_sf"/>
</dbReference>
<keyword evidence="5 13" id="KW-0812">Transmembrane</keyword>
<dbReference type="GO" id="GO:0016887">
    <property type="term" value="F:ATP hydrolysis activity"/>
    <property type="evidence" value="ECO:0007669"/>
    <property type="project" value="InterPro"/>
</dbReference>
<dbReference type="PROSITE" id="PS00154">
    <property type="entry name" value="ATPASE_E1_E2"/>
    <property type="match status" value="1"/>
</dbReference>
<evidence type="ECO:0000256" key="5">
    <source>
        <dbReference type="ARBA" id="ARBA00022692"/>
    </source>
</evidence>
<evidence type="ECO:0000256" key="8">
    <source>
        <dbReference type="ARBA" id="ARBA00022842"/>
    </source>
</evidence>
<dbReference type="Gene3D" id="2.40.30.170">
    <property type="match status" value="1"/>
</dbReference>
<keyword evidence="11 13" id="KW-0472">Membrane</keyword>
<dbReference type="Pfam" id="PF08282">
    <property type="entry name" value="Hydrolase_3"/>
    <property type="match status" value="1"/>
</dbReference>
<dbReference type="FunFam" id="3.40.50.1000:FF:000028">
    <property type="entry name" value="Calcium-transporting P-type ATPase, putative"/>
    <property type="match status" value="1"/>
</dbReference>
<comment type="similarity">
    <text evidence="2">Belongs to the cation transport ATPase (P-type) (TC 3.A.3) family. Type IIA subfamily.</text>
</comment>
<feature type="domain" description="Cation-transporting P-type ATPase N-terminal" evidence="14">
    <location>
        <begin position="10"/>
        <end position="83"/>
    </location>
</feature>
<dbReference type="SFLD" id="SFLDG00002">
    <property type="entry name" value="C1.7:_P-type_atpase_like"/>
    <property type="match status" value="1"/>
</dbReference>
<evidence type="ECO:0000256" key="6">
    <source>
        <dbReference type="ARBA" id="ARBA00022741"/>
    </source>
</evidence>
<dbReference type="SFLD" id="SFLDF00027">
    <property type="entry name" value="p-type_atpase"/>
    <property type="match status" value="1"/>
</dbReference>
<feature type="coiled-coil region" evidence="12">
    <location>
        <begin position="1007"/>
        <end position="1076"/>
    </location>
</feature>
<keyword evidence="8" id="KW-0460">Magnesium</keyword>
<feature type="transmembrane region" description="Helical" evidence="13">
    <location>
        <begin position="278"/>
        <end position="305"/>
    </location>
</feature>
<dbReference type="Pfam" id="PF00689">
    <property type="entry name" value="Cation_ATPase_C"/>
    <property type="match status" value="1"/>
</dbReference>
<dbReference type="EMBL" id="VJMF01000034">
    <property type="protein sequence ID" value="TRL35080.1"/>
    <property type="molecule type" value="Genomic_DNA"/>
</dbReference>
<dbReference type="InterPro" id="IPR023299">
    <property type="entry name" value="ATPase_P-typ_cyto_dom_N"/>
</dbReference>
<reference evidence="15 16" key="1">
    <citation type="submission" date="2019-07" db="EMBL/GenBank/DDBJ databases">
        <title>Ln-dependent methylotrophs.</title>
        <authorList>
            <person name="Tani A."/>
        </authorList>
    </citation>
    <scope>NUCLEOTIDE SEQUENCE [LARGE SCALE GENOMIC DNA]</scope>
    <source>
        <strain evidence="15 16">SM89A</strain>
    </source>
</reference>
<dbReference type="RefSeq" id="WP_142862657.1">
    <property type="nucleotide sequence ID" value="NZ_VJMF01000034.1"/>
</dbReference>
<evidence type="ECO:0000256" key="11">
    <source>
        <dbReference type="ARBA" id="ARBA00023136"/>
    </source>
</evidence>
<dbReference type="Pfam" id="PF25954">
    <property type="entry name" value="Beta-barrel_RND_2"/>
    <property type="match status" value="1"/>
</dbReference>
<dbReference type="SUPFAM" id="SSF56784">
    <property type="entry name" value="HAD-like"/>
    <property type="match status" value="1"/>
</dbReference>
<dbReference type="FunFam" id="2.70.150.10:FF:000160">
    <property type="entry name" value="Sarcoplasmic/endoplasmic reticulum calcium ATPase 1"/>
    <property type="match status" value="1"/>
</dbReference>
<dbReference type="GO" id="GO:0015662">
    <property type="term" value="F:P-type ion transporter activity"/>
    <property type="evidence" value="ECO:0007669"/>
    <property type="project" value="UniProtKB-ARBA"/>
</dbReference>
<dbReference type="Pfam" id="PF00122">
    <property type="entry name" value="E1-E2_ATPase"/>
    <property type="match status" value="1"/>
</dbReference>
<gene>
    <name evidence="15" type="ORF">FM996_08585</name>
</gene>
<evidence type="ECO:0000256" key="7">
    <source>
        <dbReference type="ARBA" id="ARBA00022840"/>
    </source>
</evidence>
<evidence type="ECO:0000313" key="16">
    <source>
        <dbReference type="Proteomes" id="UP000316781"/>
    </source>
</evidence>
<feature type="transmembrane region" description="Helical" evidence="13">
    <location>
        <begin position="250"/>
        <end position="272"/>
    </location>
</feature>
<keyword evidence="6" id="KW-0547">Nucleotide-binding</keyword>
<sequence length="1207" mass="127832">MNIPVDRKINWSAVSFETALERLDSSSAGLSDAEAARRRAHYGPNRLPSGRRRSALVRFALQFHNVLIYVLIGAAVITALLGHWVDMAVIVAVVVINALIGFLQEGKAEQAMEAVRGMLSFHATVIRDGHRHVVDAETLVPGDVVFVQSGDKIPADLRLIRVKSLQIQEAALTGESLPVDKDVAPVAPDALLGDRPSMAYSGTVVTYGQGAGLVVATGAATEIGRISAMLSEVEELTTPLLQRMAEFARWLTILILVVAFAVYLIGTLAWGFAASEMFMAAVSIAVAAIPEGLPAIITITLAIGVERMARRRAIIRRLPAVETLGAVTTICSDKTGTLTRNELTVRAVVTAGAIYEASGSGYDPHGGFTRLERDAGQQDVSCEDAADLLAILRAASLCNDAVLREAREVWSVEGDPTEGALLTAAVKAGVDLRAQALELPRTDEIPFESQHRFMATLHHDHRGAGSIFVKGAPERLLEMCFWQRDAEGGQQQLDAAFWTARIDEIAAKGQRVLGVAQKSAEEGRQQLAFDDVDTGLVFLGLIGLIDPPREESLEAVRRCALAGVGVKMITGDHAATAVAIGRELGLERVEAALTGHDIDALSDERLCDAVASTTIFARTSPEHKLRLVKALQSKGQIVAMTGDGVNDAPALKRADIGIAMGVKGTEAAKEAAEMVLADDNFVSIVDAVGEGRLVYENLRKTILYLLPTNGGQALTVIFAIAIGDMPPISPVQILWVNLVTAVTLGIAVAFEPPSRGIMARPPRAATEPLLSSYYVWRIVFVSILMLIATLGLYEYAKAAGLGLDRARTIAVNTLVACEATYLFNARYLNESSISWRGFFGSRAALIAVGLTIALQALFTYAPFMQEWFATEALDLANWGYVLAASVALFLVVEIEKALFGSRNLARWARAVFSPAGGAVRSGWRRTAAVGLLALLAAGGGLAYRALRHAPPAAPVVTASGVIEPVVVVPASARAAGVVESILCDRGTKVAAGQICAKLDARPLETALDAKRTAVAAAEKALRQSEARLAAARDGLDRKTAGRRASRKALAASRASLERAQAAARRAQATLAERRSALAAAETALSDGDIRAPVDGVVVARNVEVGRKVAPGGDPPPFVIGSNLATLRIDARTAETNAALIREGTAATVAADAIPDRRFSGVVRVVRRAPEGSAGREVSEIVVDVANPDIALEPGMTATVEIAIDPSE</sequence>
<feature type="transmembrane region" description="Helical" evidence="13">
    <location>
        <begin position="927"/>
        <end position="946"/>
    </location>
</feature>
<keyword evidence="4" id="KW-0597">Phosphoprotein</keyword>
<keyword evidence="9" id="KW-1278">Translocase</keyword>
<dbReference type="Gene3D" id="2.70.150.10">
    <property type="entry name" value="Calcium-transporting ATPase, cytoplasmic transduction domain A"/>
    <property type="match status" value="1"/>
</dbReference>
<proteinExistence type="inferred from homology"/>
<dbReference type="GO" id="GO:0005524">
    <property type="term" value="F:ATP binding"/>
    <property type="evidence" value="ECO:0007669"/>
    <property type="project" value="UniProtKB-KW"/>
</dbReference>
<dbReference type="InterPro" id="IPR058792">
    <property type="entry name" value="Beta-barrel_RND_2"/>
</dbReference>
<evidence type="ECO:0000256" key="12">
    <source>
        <dbReference type="SAM" id="Coils"/>
    </source>
</evidence>
<feature type="transmembrane region" description="Helical" evidence="13">
    <location>
        <begin position="734"/>
        <end position="753"/>
    </location>
</feature>
<dbReference type="AlphaFoldDB" id="A0A549SZN3"/>
<dbReference type="PRINTS" id="PR00119">
    <property type="entry name" value="CATATPASE"/>
</dbReference>
<feature type="transmembrane region" description="Helical" evidence="13">
    <location>
        <begin position="55"/>
        <end position="77"/>
    </location>
</feature>
<dbReference type="InterPro" id="IPR004014">
    <property type="entry name" value="ATPase_P-typ_cation-transptr_N"/>
</dbReference>
<dbReference type="SUPFAM" id="SSF81653">
    <property type="entry name" value="Calcium ATPase, transduction domain A"/>
    <property type="match status" value="1"/>
</dbReference>
<evidence type="ECO:0000256" key="9">
    <source>
        <dbReference type="ARBA" id="ARBA00022967"/>
    </source>
</evidence>
<dbReference type="Gene3D" id="1.20.1110.10">
    <property type="entry name" value="Calcium-transporting ATPase, transmembrane domain"/>
    <property type="match status" value="1"/>
</dbReference>
<keyword evidence="7" id="KW-0067">ATP-binding</keyword>
<name>A0A549SZN3_METSR</name>
<comment type="similarity">
    <text evidence="3">Belongs to the membrane fusion protein (MFP) (TC 8.A.1) family.</text>
</comment>
<evidence type="ECO:0000256" key="13">
    <source>
        <dbReference type="SAM" id="Phobius"/>
    </source>
</evidence>
<dbReference type="InterPro" id="IPR044492">
    <property type="entry name" value="P_typ_ATPase_HD_dom"/>
</dbReference>
<feature type="transmembrane region" description="Helical" evidence="13">
    <location>
        <begin position="843"/>
        <end position="863"/>
    </location>
</feature>
<dbReference type="SFLD" id="SFLDS00003">
    <property type="entry name" value="Haloacid_Dehalogenase"/>
    <property type="match status" value="1"/>
</dbReference>
<feature type="transmembrane region" description="Helical" evidence="13">
    <location>
        <begin position="774"/>
        <end position="793"/>
    </location>
</feature>
<dbReference type="SUPFAM" id="SSF81660">
    <property type="entry name" value="Metal cation-transporting ATPase, ATP-binding domain N"/>
    <property type="match status" value="1"/>
</dbReference>
<evidence type="ECO:0000256" key="2">
    <source>
        <dbReference type="ARBA" id="ARBA00005675"/>
    </source>
</evidence>
<dbReference type="SUPFAM" id="SSF81665">
    <property type="entry name" value="Calcium ATPase, transmembrane domain M"/>
    <property type="match status" value="1"/>
</dbReference>
<evidence type="ECO:0000256" key="3">
    <source>
        <dbReference type="ARBA" id="ARBA00009477"/>
    </source>
</evidence>
<dbReference type="Gene3D" id="3.40.1110.10">
    <property type="entry name" value="Calcium-transporting ATPase, cytoplasmic domain N"/>
    <property type="match status" value="1"/>
</dbReference>
<dbReference type="InterPro" id="IPR008250">
    <property type="entry name" value="ATPase_P-typ_transduc_dom_A_sf"/>
</dbReference>
<evidence type="ECO:0000313" key="15">
    <source>
        <dbReference type="EMBL" id="TRL35080.1"/>
    </source>
</evidence>
<dbReference type="NCBIfam" id="TIGR01730">
    <property type="entry name" value="RND_mfp"/>
    <property type="match status" value="1"/>
</dbReference>
<dbReference type="SMART" id="SM00831">
    <property type="entry name" value="Cation_ATPase_N"/>
    <property type="match status" value="1"/>
</dbReference>
<dbReference type="GO" id="GO:0012505">
    <property type="term" value="C:endomembrane system"/>
    <property type="evidence" value="ECO:0007669"/>
    <property type="project" value="UniProtKB-SubCell"/>
</dbReference>
<dbReference type="InterPro" id="IPR001757">
    <property type="entry name" value="P_typ_ATPase"/>
</dbReference>
<feature type="transmembrane region" description="Helical" evidence="13">
    <location>
        <begin position="805"/>
        <end position="823"/>
    </location>
</feature>
<dbReference type="GO" id="GO:0016020">
    <property type="term" value="C:membrane"/>
    <property type="evidence" value="ECO:0007669"/>
    <property type="project" value="InterPro"/>
</dbReference>
<dbReference type="PANTHER" id="PTHR42861">
    <property type="entry name" value="CALCIUM-TRANSPORTING ATPASE"/>
    <property type="match status" value="1"/>
</dbReference>
<dbReference type="InterPro" id="IPR023298">
    <property type="entry name" value="ATPase_P-typ_TM_dom_sf"/>
</dbReference>
<evidence type="ECO:0000256" key="10">
    <source>
        <dbReference type="ARBA" id="ARBA00022989"/>
    </source>
</evidence>
<organism evidence="15 16">
    <name type="scientific">Methylosinus sporium</name>
    <dbReference type="NCBI Taxonomy" id="428"/>
    <lineage>
        <taxon>Bacteria</taxon>
        <taxon>Pseudomonadati</taxon>
        <taxon>Pseudomonadota</taxon>
        <taxon>Alphaproteobacteria</taxon>
        <taxon>Hyphomicrobiales</taxon>
        <taxon>Methylocystaceae</taxon>
        <taxon>Methylosinus</taxon>
    </lineage>
</organism>
<dbReference type="Proteomes" id="UP000316781">
    <property type="component" value="Unassembled WGS sequence"/>
</dbReference>
<dbReference type="InterPro" id="IPR023214">
    <property type="entry name" value="HAD_sf"/>
</dbReference>
<dbReference type="InterPro" id="IPR006068">
    <property type="entry name" value="ATPase_P-typ_cation-transptr_C"/>
</dbReference>
<feature type="transmembrane region" description="Helical" evidence="13">
    <location>
        <begin position="875"/>
        <end position="892"/>
    </location>
</feature>
<protein>
    <submittedName>
        <fullName evidence="15">HAD-IC family P-type ATPase</fullName>
    </submittedName>
</protein>
<dbReference type="Gene3D" id="2.40.50.100">
    <property type="match status" value="1"/>
</dbReference>
<dbReference type="SUPFAM" id="SSF111369">
    <property type="entry name" value="HlyD-like secretion proteins"/>
    <property type="match status" value="1"/>
</dbReference>
<feature type="transmembrane region" description="Helical" evidence="13">
    <location>
        <begin position="83"/>
        <end position="103"/>
    </location>
</feature>
<dbReference type="InterPro" id="IPR018303">
    <property type="entry name" value="ATPase_P-typ_P_site"/>
</dbReference>
<comment type="subcellular location">
    <subcellularLocation>
        <location evidence="1">Endomembrane system</location>
        <topology evidence="1">Multi-pass membrane protein</topology>
    </subcellularLocation>
</comment>
<dbReference type="InterPro" id="IPR006143">
    <property type="entry name" value="RND_pump_MFP"/>
</dbReference>
<keyword evidence="12" id="KW-0175">Coiled coil</keyword>
<dbReference type="NCBIfam" id="TIGR01494">
    <property type="entry name" value="ATPase_P-type"/>
    <property type="match status" value="3"/>
</dbReference>
<accession>A0A549SZN3</accession>
<evidence type="ECO:0000256" key="4">
    <source>
        <dbReference type="ARBA" id="ARBA00022553"/>
    </source>
</evidence>
<comment type="caution">
    <text evidence="15">The sequence shown here is derived from an EMBL/GenBank/DDBJ whole genome shotgun (WGS) entry which is preliminary data.</text>
</comment>